<keyword evidence="1" id="KW-0812">Transmembrane</keyword>
<proteinExistence type="predicted"/>
<name>A0A2P2BUS6_9FIRM</name>
<gene>
    <name evidence="4" type="ORF">FRIFI_1218</name>
</gene>
<feature type="domain" description="DUF5808" evidence="3">
    <location>
        <begin position="322"/>
        <end position="347"/>
    </location>
</feature>
<feature type="transmembrane region" description="Helical" evidence="1">
    <location>
        <begin position="83"/>
        <end position="102"/>
    </location>
</feature>
<dbReference type="EMBL" id="LN650648">
    <property type="protein sequence ID" value="CEI72754.1"/>
    <property type="molecule type" value="Genomic_DNA"/>
</dbReference>
<protein>
    <recommendedName>
        <fullName evidence="6">DUF1648 domain-containing protein</fullName>
    </recommendedName>
</protein>
<evidence type="ECO:0000313" key="4">
    <source>
        <dbReference type="EMBL" id="CEI72754.1"/>
    </source>
</evidence>
<dbReference type="RefSeq" id="WP_166505332.1">
    <property type="nucleotide sequence ID" value="NZ_JAKNTL010000007.1"/>
</dbReference>
<sequence length="364" mass="41444">MNNTLALIINLPILALVYVLTYFTQALSGKRQFYGVSLNSDYFTKDEFKRLDKRFKSLLTLGFIVSVLLCLFMIYVLKNYVGSSIVPILGFTIYEFAIYIDVYNKVKALKGRLVSTVDDIELEKTNIILDTDFLNEKNRIIKKYSILYTIPMIIVFIVGIYALTKYNSMADIIPIHWGFNGKADGFTEKSFMSVFGMISMQVGISIIIYISAVYSLKSRIKLSSKDFENSKKANLRFLNQSGLAFFILNALTQILFINIIIAIAHSGDINQAIMIVCTILIILSSIYLTYIYYKSPVKSKDAVYSIDDEDDLWIWGTFYNNPNDPSLFVNKRFGVGWTINIGHLKGKIFFILPFILILIALLAV</sequence>
<feature type="domain" description="DUF1648" evidence="2">
    <location>
        <begin position="153"/>
        <end position="201"/>
    </location>
</feature>
<feature type="transmembrane region" description="Helical" evidence="1">
    <location>
        <begin position="346"/>
        <end position="363"/>
    </location>
</feature>
<dbReference type="PANTHER" id="PTHR37810">
    <property type="entry name" value="IMMUNITY PROTEIN SDPI"/>
    <property type="match status" value="1"/>
</dbReference>
<dbReference type="Pfam" id="PF19124">
    <property type="entry name" value="DUF5808"/>
    <property type="match status" value="1"/>
</dbReference>
<dbReference type="Pfam" id="PF07853">
    <property type="entry name" value="DUF1648"/>
    <property type="match status" value="1"/>
</dbReference>
<evidence type="ECO:0000313" key="5">
    <source>
        <dbReference type="Proteomes" id="UP000245695"/>
    </source>
</evidence>
<dbReference type="AlphaFoldDB" id="A0A2P2BUS6"/>
<keyword evidence="1" id="KW-1133">Transmembrane helix</keyword>
<keyword evidence="5" id="KW-1185">Reference proteome</keyword>
<evidence type="ECO:0000259" key="2">
    <source>
        <dbReference type="Pfam" id="PF07853"/>
    </source>
</evidence>
<dbReference type="PANTHER" id="PTHR37810:SF9">
    <property type="entry name" value="MEMBRANE PROTEIN"/>
    <property type="match status" value="1"/>
</dbReference>
<feature type="transmembrane region" description="Helical" evidence="1">
    <location>
        <begin position="6"/>
        <end position="23"/>
    </location>
</feature>
<accession>A0A2P2BUS6</accession>
<organism evidence="4 5">
    <name type="scientific">Romboutsia hominis</name>
    <dbReference type="NCBI Taxonomy" id="1507512"/>
    <lineage>
        <taxon>Bacteria</taxon>
        <taxon>Bacillati</taxon>
        <taxon>Bacillota</taxon>
        <taxon>Clostridia</taxon>
        <taxon>Peptostreptococcales</taxon>
        <taxon>Peptostreptococcaceae</taxon>
        <taxon>Romboutsia</taxon>
    </lineage>
</organism>
<evidence type="ECO:0000256" key="1">
    <source>
        <dbReference type="SAM" id="Phobius"/>
    </source>
</evidence>
<evidence type="ECO:0000259" key="3">
    <source>
        <dbReference type="Pfam" id="PF19124"/>
    </source>
</evidence>
<feature type="transmembrane region" description="Helical" evidence="1">
    <location>
        <begin position="237"/>
        <end position="263"/>
    </location>
</feature>
<reference evidence="4 5" key="1">
    <citation type="submission" date="2014-09" db="EMBL/GenBank/DDBJ databases">
        <authorList>
            <person name="Hornung B.V."/>
        </authorList>
    </citation>
    <scope>NUCLEOTIDE SEQUENCE [LARGE SCALE GENOMIC DNA]</scope>
    <source>
        <strain evidence="4 5">FRIFI</strain>
    </source>
</reference>
<feature type="transmembrane region" description="Helical" evidence="1">
    <location>
        <begin position="58"/>
        <end position="77"/>
    </location>
</feature>
<dbReference type="GO" id="GO:0009636">
    <property type="term" value="P:response to toxic substance"/>
    <property type="evidence" value="ECO:0007669"/>
    <property type="project" value="TreeGrafter"/>
</dbReference>
<feature type="transmembrane region" description="Helical" evidence="1">
    <location>
        <begin position="269"/>
        <end position="293"/>
    </location>
</feature>
<dbReference type="Proteomes" id="UP000245695">
    <property type="component" value="Chromosome 1"/>
</dbReference>
<dbReference type="InterPro" id="IPR043831">
    <property type="entry name" value="DUF5808"/>
</dbReference>
<dbReference type="KEGG" id="rhom:FRIFI_1218"/>
<keyword evidence="1" id="KW-0472">Membrane</keyword>
<feature type="transmembrane region" description="Helical" evidence="1">
    <location>
        <begin position="194"/>
        <end position="216"/>
    </location>
</feature>
<dbReference type="InterPro" id="IPR012867">
    <property type="entry name" value="DUF1648"/>
</dbReference>
<feature type="transmembrane region" description="Helical" evidence="1">
    <location>
        <begin position="146"/>
        <end position="164"/>
    </location>
</feature>
<evidence type="ECO:0008006" key="6">
    <source>
        <dbReference type="Google" id="ProtNLM"/>
    </source>
</evidence>